<organism evidence="2 3">
    <name type="scientific">Stephania cephalantha</name>
    <dbReference type="NCBI Taxonomy" id="152367"/>
    <lineage>
        <taxon>Eukaryota</taxon>
        <taxon>Viridiplantae</taxon>
        <taxon>Streptophyta</taxon>
        <taxon>Embryophyta</taxon>
        <taxon>Tracheophyta</taxon>
        <taxon>Spermatophyta</taxon>
        <taxon>Magnoliopsida</taxon>
        <taxon>Ranunculales</taxon>
        <taxon>Menispermaceae</taxon>
        <taxon>Menispermoideae</taxon>
        <taxon>Cissampelideae</taxon>
        <taxon>Stephania</taxon>
    </lineage>
</organism>
<feature type="region of interest" description="Disordered" evidence="1">
    <location>
        <begin position="1"/>
        <end position="121"/>
    </location>
</feature>
<dbReference type="AlphaFoldDB" id="A0AAP0F8D1"/>
<gene>
    <name evidence="2" type="ORF">Scep_022586</name>
</gene>
<dbReference type="EMBL" id="JBBNAG010000009">
    <property type="protein sequence ID" value="KAK9105742.1"/>
    <property type="molecule type" value="Genomic_DNA"/>
</dbReference>
<comment type="caution">
    <text evidence="2">The sequence shown here is derived from an EMBL/GenBank/DDBJ whole genome shotgun (WGS) entry which is preliminary data.</text>
</comment>
<reference evidence="2 3" key="1">
    <citation type="submission" date="2024-01" db="EMBL/GenBank/DDBJ databases">
        <title>Genome assemblies of Stephania.</title>
        <authorList>
            <person name="Yang L."/>
        </authorList>
    </citation>
    <scope>NUCLEOTIDE SEQUENCE [LARGE SCALE GENOMIC DNA]</scope>
    <source>
        <strain evidence="2">JXDWG</strain>
        <tissue evidence="2">Leaf</tissue>
    </source>
</reference>
<evidence type="ECO:0000256" key="1">
    <source>
        <dbReference type="SAM" id="MobiDB-lite"/>
    </source>
</evidence>
<feature type="compositionally biased region" description="Low complexity" evidence="1">
    <location>
        <begin position="72"/>
        <end position="81"/>
    </location>
</feature>
<feature type="compositionally biased region" description="Basic and acidic residues" evidence="1">
    <location>
        <begin position="13"/>
        <end position="23"/>
    </location>
</feature>
<evidence type="ECO:0000313" key="2">
    <source>
        <dbReference type="EMBL" id="KAK9105742.1"/>
    </source>
</evidence>
<proteinExistence type="predicted"/>
<name>A0AAP0F8D1_9MAGN</name>
<sequence>MAVRVSSGAAPQLRRDSSRDRGQRLWGTTTSSVIPAAAHGQADQPGSLRGGGWIDVREQRRRLARDSEAADGESSAAGGADPQRQGQGSSSAVPAARGREERRGGGRQRRVQRQRERAAAE</sequence>
<accession>A0AAP0F8D1</accession>
<keyword evidence="3" id="KW-1185">Reference proteome</keyword>
<dbReference type="Proteomes" id="UP001419268">
    <property type="component" value="Unassembled WGS sequence"/>
</dbReference>
<protein>
    <submittedName>
        <fullName evidence="2">Uncharacterized protein</fullName>
    </submittedName>
</protein>
<evidence type="ECO:0000313" key="3">
    <source>
        <dbReference type="Proteomes" id="UP001419268"/>
    </source>
</evidence>